<reference evidence="8" key="1">
    <citation type="submission" date="2020-08" db="EMBL/GenBank/DDBJ databases">
        <title>Lacibacter sp. S13-6-6 genome sequencing.</title>
        <authorList>
            <person name="Jin L."/>
        </authorList>
    </citation>
    <scope>NUCLEOTIDE SEQUENCE [LARGE SCALE GENOMIC DNA]</scope>
    <source>
        <strain evidence="8">S13-6-6</strain>
    </source>
</reference>
<protein>
    <submittedName>
        <fullName evidence="7">TonB-dependent receptor</fullName>
    </submittedName>
</protein>
<gene>
    <name evidence="7" type="ORF">H4075_13755</name>
</gene>
<dbReference type="RefSeq" id="WP_182801410.1">
    <property type="nucleotide sequence ID" value="NZ_CP060007.1"/>
</dbReference>
<dbReference type="EMBL" id="CP060007">
    <property type="protein sequence ID" value="QNA43145.1"/>
    <property type="molecule type" value="Genomic_DNA"/>
</dbReference>
<evidence type="ECO:0000256" key="4">
    <source>
        <dbReference type="SAM" id="SignalP"/>
    </source>
</evidence>
<keyword evidence="2" id="KW-0472">Membrane</keyword>
<dbReference type="Pfam" id="PF13715">
    <property type="entry name" value="CarbopepD_reg_2"/>
    <property type="match status" value="1"/>
</dbReference>
<dbReference type="GO" id="GO:0009279">
    <property type="term" value="C:cell outer membrane"/>
    <property type="evidence" value="ECO:0007669"/>
    <property type="project" value="UniProtKB-SubCell"/>
</dbReference>
<dbReference type="SUPFAM" id="SSF56935">
    <property type="entry name" value="Porins"/>
    <property type="match status" value="1"/>
</dbReference>
<organism evidence="7 8">
    <name type="scientific">Lacibacter sediminis</name>
    <dbReference type="NCBI Taxonomy" id="2760713"/>
    <lineage>
        <taxon>Bacteria</taxon>
        <taxon>Pseudomonadati</taxon>
        <taxon>Bacteroidota</taxon>
        <taxon>Chitinophagia</taxon>
        <taxon>Chitinophagales</taxon>
        <taxon>Chitinophagaceae</taxon>
        <taxon>Lacibacter</taxon>
    </lineage>
</organism>
<dbReference type="Pfam" id="PF14905">
    <property type="entry name" value="OMP_b-brl_3"/>
    <property type="match status" value="1"/>
</dbReference>
<dbReference type="InterPro" id="IPR008969">
    <property type="entry name" value="CarboxyPept-like_regulatory"/>
</dbReference>
<dbReference type="InterPro" id="IPR041700">
    <property type="entry name" value="OMP_b-brl_3"/>
</dbReference>
<feature type="chain" id="PRO_5028825164" evidence="4">
    <location>
        <begin position="22"/>
        <end position="821"/>
    </location>
</feature>
<evidence type="ECO:0000313" key="7">
    <source>
        <dbReference type="EMBL" id="QNA43145.1"/>
    </source>
</evidence>
<dbReference type="PANTHER" id="PTHR40980:SF4">
    <property type="entry name" value="TONB-DEPENDENT RECEPTOR-LIKE BETA-BARREL DOMAIN-CONTAINING PROTEIN"/>
    <property type="match status" value="1"/>
</dbReference>
<dbReference type="Gene3D" id="2.170.130.10">
    <property type="entry name" value="TonB-dependent receptor, plug domain"/>
    <property type="match status" value="1"/>
</dbReference>
<dbReference type="InterPro" id="IPR037066">
    <property type="entry name" value="Plug_dom_sf"/>
</dbReference>
<evidence type="ECO:0000259" key="6">
    <source>
        <dbReference type="Pfam" id="PF14905"/>
    </source>
</evidence>
<dbReference type="InterPro" id="IPR012910">
    <property type="entry name" value="Plug_dom"/>
</dbReference>
<evidence type="ECO:0000256" key="2">
    <source>
        <dbReference type="ARBA" id="ARBA00023136"/>
    </source>
</evidence>
<dbReference type="AlphaFoldDB" id="A0A7G5XCE2"/>
<keyword evidence="3" id="KW-0998">Cell outer membrane</keyword>
<name>A0A7G5XCE2_9BACT</name>
<keyword evidence="8" id="KW-1185">Reference proteome</keyword>
<dbReference type="Pfam" id="PF07715">
    <property type="entry name" value="Plug"/>
    <property type="match status" value="1"/>
</dbReference>
<accession>A0A7G5XCE2</accession>
<dbReference type="SUPFAM" id="SSF49464">
    <property type="entry name" value="Carboxypeptidase regulatory domain-like"/>
    <property type="match status" value="1"/>
</dbReference>
<evidence type="ECO:0000256" key="3">
    <source>
        <dbReference type="ARBA" id="ARBA00023237"/>
    </source>
</evidence>
<evidence type="ECO:0000256" key="1">
    <source>
        <dbReference type="ARBA" id="ARBA00004442"/>
    </source>
</evidence>
<feature type="domain" description="TonB-dependent receptor plug" evidence="5">
    <location>
        <begin position="133"/>
        <end position="220"/>
    </location>
</feature>
<dbReference type="PANTHER" id="PTHR40980">
    <property type="entry name" value="PLUG DOMAIN-CONTAINING PROTEIN"/>
    <property type="match status" value="1"/>
</dbReference>
<sequence>MKSVKLLVIIILVVCCSEVKAQASNIVFGNVVDSMQQIPLQGATITLVDSNGVKLKTTSSDAKGFFKLSTEKKKLREIIISFTGFKTKTVQLTYDQLAQEYKLGSLYLYPDVSSMAEVIVKGIKPPVSFKIDRQVFKASQFAAASNGTGIDVVRNLPSVSVNGQGDISLRGSTSFLVLVNGKTTQGDPAFVLNQLPADAIESIEIITNPSAMYDADGKSGILNIITKNGVEDGLMVQANVMGGLPAFNNYNNQRNKYPHRHSADVSAAFRKNKWDISGGFNYLRNDLAGYREGDVFTVINNIKTTFPSNGERSFNRYNYGGRLAVAYEINKSNNISSGFYIGKRYQTRVADLLYNNQREDLSTGTVSNFTYFNKNTQQKEGVFTLANLDYTHLFADKSKLVFSALFERANLSGLTTNNNLSYPSLTDTIQYTENPSSNPLNAYRLKLDYNRKVGNGNLQAGYQYRYDVQDGRFLYLTKVLGTNNFTVDSNFTSNVNLTNHIHAGYVQYAEKVKRFSYSAGIRVEESERNLLFSLNNQKTKLPLTNFFPSLQLRYEPWDRAVLKTGYSRRIKRTNNYELNPFPEREHSETLEQGDPQLLPEFIGTYELGVEQQFTKGSFYVTLYHQQTKNPIQRVNKVFNDTILNRVYTNAGRAIQTGVEANFTYQVTDVWQTIVGGNLYKYDIKGSIFNGAFAVRNNSWVCSINSTQSFSLPKRWLLQLSVNYLSLRATAQGEDGYFLTPNFTVKKTSMDKRWSFQLQWLNMDAGLKKSNRQRITTYGADFYTTTNYIYETDQVQLSLSFNLLRKNRKINLPVSEMGEKEF</sequence>
<dbReference type="KEGG" id="lacs:H4075_13755"/>
<keyword evidence="7" id="KW-0675">Receptor</keyword>
<dbReference type="InterPro" id="IPR036942">
    <property type="entry name" value="Beta-barrel_TonB_sf"/>
</dbReference>
<evidence type="ECO:0000259" key="5">
    <source>
        <dbReference type="Pfam" id="PF07715"/>
    </source>
</evidence>
<proteinExistence type="predicted"/>
<comment type="subcellular location">
    <subcellularLocation>
        <location evidence="1">Cell outer membrane</location>
    </subcellularLocation>
</comment>
<dbReference type="Proteomes" id="UP000515344">
    <property type="component" value="Chromosome"/>
</dbReference>
<evidence type="ECO:0000313" key="8">
    <source>
        <dbReference type="Proteomes" id="UP000515344"/>
    </source>
</evidence>
<feature type="domain" description="Outer membrane protein beta-barrel" evidence="6">
    <location>
        <begin position="396"/>
        <end position="800"/>
    </location>
</feature>
<feature type="signal peptide" evidence="4">
    <location>
        <begin position="1"/>
        <end position="21"/>
    </location>
</feature>
<keyword evidence="4" id="KW-0732">Signal</keyword>
<dbReference type="Gene3D" id="2.40.170.20">
    <property type="entry name" value="TonB-dependent receptor, beta-barrel domain"/>
    <property type="match status" value="1"/>
</dbReference>